<feature type="coiled-coil region" evidence="1">
    <location>
        <begin position="119"/>
        <end position="153"/>
    </location>
</feature>
<organism evidence="3 4">
    <name type="scientific">Diaphorina citri</name>
    <name type="common">Asian citrus psyllid</name>
    <dbReference type="NCBI Taxonomy" id="121845"/>
    <lineage>
        <taxon>Eukaryota</taxon>
        <taxon>Metazoa</taxon>
        <taxon>Ecdysozoa</taxon>
        <taxon>Arthropoda</taxon>
        <taxon>Hexapoda</taxon>
        <taxon>Insecta</taxon>
        <taxon>Pterygota</taxon>
        <taxon>Neoptera</taxon>
        <taxon>Paraneoptera</taxon>
        <taxon>Hemiptera</taxon>
        <taxon>Sternorrhyncha</taxon>
        <taxon>Psylloidea</taxon>
        <taxon>Psyllidae</taxon>
        <taxon>Diaphorininae</taxon>
        <taxon>Diaphorina</taxon>
    </lineage>
</organism>
<dbReference type="InterPro" id="IPR057251">
    <property type="entry name" value="FP_C"/>
</dbReference>
<dbReference type="RefSeq" id="XP_026684186.1">
    <property type="nucleotide sequence ID" value="XM_026828385.1"/>
</dbReference>
<evidence type="ECO:0000256" key="1">
    <source>
        <dbReference type="SAM" id="Coils"/>
    </source>
</evidence>
<evidence type="ECO:0000313" key="3">
    <source>
        <dbReference type="Proteomes" id="UP000079169"/>
    </source>
</evidence>
<dbReference type="InterPro" id="IPR013083">
    <property type="entry name" value="Znf_RING/FYVE/PHD"/>
</dbReference>
<reference evidence="4" key="1">
    <citation type="submission" date="2025-08" db="UniProtKB">
        <authorList>
            <consortium name="RefSeq"/>
        </authorList>
    </citation>
    <scope>IDENTIFICATION</scope>
</reference>
<sequence length="301" mass="34370">MSCNRCERVLDPQDTIACTAQGCSKKFDSSCAGLSLTTFSRMGKRKDTWKCIGCRGQKGAGKDSENDEDDDQIVVLRSLFKEFKDEIKAKLSDVENGLQYQSKQLDDVLTSFREMKKTVTFLQTKQEELAKENQSLKKTVKDLQCQVMEMDQRSLDHNLEVNGVPESINEKTIFMEALCTSTKVNIPTADTYNMKRSFVGAPGKPKPIILSFQCKQDRDGILKAAKKYKPKLLDLTKNPADVQPIYINEQLTPQLKDLFYKANQIKREKKYAYLWISEGKILLKKNDTAKVIRIRNIEDLN</sequence>
<accession>A0A3Q0J6W5</accession>
<dbReference type="AlphaFoldDB" id="A0A3Q0J6W5"/>
<dbReference type="SUPFAM" id="SSF57903">
    <property type="entry name" value="FYVE/PHD zinc finger"/>
    <property type="match status" value="1"/>
</dbReference>
<keyword evidence="3" id="KW-1185">Reference proteome</keyword>
<dbReference type="PaxDb" id="121845-A0A3Q0J6W5"/>
<dbReference type="GeneID" id="113470155"/>
<gene>
    <name evidence="4" type="primary">LOC113470155</name>
</gene>
<name>A0A3Q0J6W5_DIACI</name>
<feature type="domain" description="FP protein C-terminal" evidence="2">
    <location>
        <begin position="252"/>
        <end position="301"/>
    </location>
</feature>
<dbReference type="InterPro" id="IPR011011">
    <property type="entry name" value="Znf_FYVE_PHD"/>
</dbReference>
<proteinExistence type="predicted"/>
<evidence type="ECO:0000259" key="2">
    <source>
        <dbReference type="Pfam" id="PF25298"/>
    </source>
</evidence>
<dbReference type="Pfam" id="PF25298">
    <property type="entry name" value="Baculo_FP_2nd"/>
    <property type="match status" value="1"/>
</dbReference>
<protein>
    <submittedName>
        <fullName evidence="4">Uncharacterized protein LOC113470155</fullName>
    </submittedName>
</protein>
<dbReference type="Proteomes" id="UP000079169">
    <property type="component" value="Unplaced"/>
</dbReference>
<dbReference type="KEGG" id="dci:113470155"/>
<evidence type="ECO:0000313" key="4">
    <source>
        <dbReference type="RefSeq" id="XP_026684186.1"/>
    </source>
</evidence>
<dbReference type="Gene3D" id="3.30.40.10">
    <property type="entry name" value="Zinc/RING finger domain, C3HC4 (zinc finger)"/>
    <property type="match status" value="1"/>
</dbReference>
<keyword evidence="1" id="KW-0175">Coiled coil</keyword>